<feature type="compositionally biased region" description="Basic and acidic residues" evidence="1">
    <location>
        <begin position="61"/>
        <end position="74"/>
    </location>
</feature>
<dbReference type="Proteomes" id="UP000826195">
    <property type="component" value="Unassembled WGS sequence"/>
</dbReference>
<feature type="region of interest" description="Disordered" evidence="1">
    <location>
        <begin position="60"/>
        <end position="136"/>
    </location>
</feature>
<accession>A0AAV7HZE4</accession>
<feature type="compositionally biased region" description="Basic and acidic residues" evidence="1">
    <location>
        <begin position="97"/>
        <end position="124"/>
    </location>
</feature>
<evidence type="ECO:0000313" key="3">
    <source>
        <dbReference type="Proteomes" id="UP000826195"/>
    </source>
</evidence>
<reference evidence="2 3" key="1">
    <citation type="journal article" date="2021" name="J. Hered.">
        <title>A chromosome-level genome assembly of the parasitoid wasp, Cotesia glomerata (Hymenoptera: Braconidae).</title>
        <authorList>
            <person name="Pinto B.J."/>
            <person name="Weis J.J."/>
            <person name="Gamble T."/>
            <person name="Ode P.J."/>
            <person name="Paul R."/>
            <person name="Zaspel J.M."/>
        </authorList>
    </citation>
    <scope>NUCLEOTIDE SEQUENCE [LARGE SCALE GENOMIC DNA]</scope>
    <source>
        <strain evidence="2">CgM1</strain>
    </source>
</reference>
<proteinExistence type="predicted"/>
<dbReference type="AlphaFoldDB" id="A0AAV7HZE4"/>
<comment type="caution">
    <text evidence="2">The sequence shown here is derived from an EMBL/GenBank/DDBJ whole genome shotgun (WGS) entry which is preliminary data.</text>
</comment>
<keyword evidence="3" id="KW-1185">Reference proteome</keyword>
<gene>
    <name evidence="2" type="ORF">KQX54_007083</name>
</gene>
<dbReference type="EMBL" id="JAHXZJ010002609">
    <property type="protein sequence ID" value="KAH0539665.1"/>
    <property type="molecule type" value="Genomic_DNA"/>
</dbReference>
<protein>
    <submittedName>
        <fullName evidence="2">Uncharacterized protein</fullName>
    </submittedName>
</protein>
<evidence type="ECO:0000256" key="1">
    <source>
        <dbReference type="SAM" id="MobiDB-lite"/>
    </source>
</evidence>
<sequence length="136" mass="15683">MSHYYSDEDYEEMVKLYKKNKKNASAASREFAALHPDYPFLPKGNLIRRAVERKFRTRQAAPEKKMWMHVDDIPKGPSRPRSHMSKRMFEEIMGIAPEKKKPAQSKKKAEPAKKNVPARAEKSAKSQSQLPKQAGK</sequence>
<feature type="compositionally biased region" description="Polar residues" evidence="1">
    <location>
        <begin position="125"/>
        <end position="136"/>
    </location>
</feature>
<name>A0AAV7HZE4_COTGL</name>
<organism evidence="2 3">
    <name type="scientific">Cotesia glomerata</name>
    <name type="common">Lepidopteran parasitic wasp</name>
    <name type="synonym">Apanteles glomeratus</name>
    <dbReference type="NCBI Taxonomy" id="32391"/>
    <lineage>
        <taxon>Eukaryota</taxon>
        <taxon>Metazoa</taxon>
        <taxon>Ecdysozoa</taxon>
        <taxon>Arthropoda</taxon>
        <taxon>Hexapoda</taxon>
        <taxon>Insecta</taxon>
        <taxon>Pterygota</taxon>
        <taxon>Neoptera</taxon>
        <taxon>Endopterygota</taxon>
        <taxon>Hymenoptera</taxon>
        <taxon>Apocrita</taxon>
        <taxon>Ichneumonoidea</taxon>
        <taxon>Braconidae</taxon>
        <taxon>Microgastrinae</taxon>
        <taxon>Cotesia</taxon>
    </lineage>
</organism>
<evidence type="ECO:0000313" key="2">
    <source>
        <dbReference type="EMBL" id="KAH0539665.1"/>
    </source>
</evidence>